<dbReference type="AlphaFoldDB" id="A0A226DGZ9"/>
<dbReference type="SUPFAM" id="SSF81321">
    <property type="entry name" value="Family A G protein-coupled receptor-like"/>
    <property type="match status" value="1"/>
</dbReference>
<keyword evidence="2 5" id="KW-0812">Transmembrane</keyword>
<evidence type="ECO:0000256" key="2">
    <source>
        <dbReference type="ARBA" id="ARBA00022692"/>
    </source>
</evidence>
<proteinExistence type="predicted"/>
<gene>
    <name evidence="7" type="ORF">Fcan01_20611</name>
</gene>
<feature type="transmembrane region" description="Helical" evidence="5">
    <location>
        <begin position="30"/>
        <end position="50"/>
    </location>
</feature>
<protein>
    <recommendedName>
        <fullName evidence="6">G-protein coupled receptors family 1 profile domain-containing protein</fullName>
    </recommendedName>
</protein>
<dbReference type="GO" id="GO:0016020">
    <property type="term" value="C:membrane"/>
    <property type="evidence" value="ECO:0007669"/>
    <property type="project" value="UniProtKB-SubCell"/>
</dbReference>
<comment type="caution">
    <text evidence="7">The sequence shown here is derived from an EMBL/GenBank/DDBJ whole genome shotgun (WGS) entry which is preliminary data.</text>
</comment>
<dbReference type="EMBL" id="LNIX01000019">
    <property type="protein sequence ID" value="OXA44493.1"/>
    <property type="molecule type" value="Genomic_DNA"/>
</dbReference>
<keyword evidence="3 5" id="KW-1133">Transmembrane helix</keyword>
<keyword evidence="8" id="KW-1185">Reference proteome</keyword>
<evidence type="ECO:0000313" key="8">
    <source>
        <dbReference type="Proteomes" id="UP000198287"/>
    </source>
</evidence>
<accession>A0A226DGZ9</accession>
<feature type="transmembrane region" description="Helical" evidence="5">
    <location>
        <begin position="92"/>
        <end position="109"/>
    </location>
</feature>
<keyword evidence="4 5" id="KW-0472">Membrane</keyword>
<feature type="transmembrane region" description="Helical" evidence="5">
    <location>
        <begin position="136"/>
        <end position="156"/>
    </location>
</feature>
<reference evidence="7 8" key="1">
    <citation type="submission" date="2015-12" db="EMBL/GenBank/DDBJ databases">
        <title>The genome of Folsomia candida.</title>
        <authorList>
            <person name="Faddeeva A."/>
            <person name="Derks M.F."/>
            <person name="Anvar Y."/>
            <person name="Smit S."/>
            <person name="Van Straalen N."/>
            <person name="Roelofs D."/>
        </authorList>
    </citation>
    <scope>NUCLEOTIDE SEQUENCE [LARGE SCALE GENOMIC DNA]</scope>
    <source>
        <strain evidence="7 8">VU population</strain>
        <tissue evidence="7">Whole body</tissue>
    </source>
</reference>
<evidence type="ECO:0000259" key="6">
    <source>
        <dbReference type="PROSITE" id="PS50262"/>
    </source>
</evidence>
<feature type="transmembrane region" description="Helical" evidence="5">
    <location>
        <begin position="176"/>
        <end position="197"/>
    </location>
</feature>
<evidence type="ECO:0000256" key="4">
    <source>
        <dbReference type="ARBA" id="ARBA00023136"/>
    </source>
</evidence>
<organism evidence="7 8">
    <name type="scientific">Folsomia candida</name>
    <name type="common">Springtail</name>
    <dbReference type="NCBI Taxonomy" id="158441"/>
    <lineage>
        <taxon>Eukaryota</taxon>
        <taxon>Metazoa</taxon>
        <taxon>Ecdysozoa</taxon>
        <taxon>Arthropoda</taxon>
        <taxon>Hexapoda</taxon>
        <taxon>Collembola</taxon>
        <taxon>Entomobryomorpha</taxon>
        <taxon>Isotomoidea</taxon>
        <taxon>Isotomidae</taxon>
        <taxon>Proisotominae</taxon>
        <taxon>Folsomia</taxon>
    </lineage>
</organism>
<evidence type="ECO:0000256" key="3">
    <source>
        <dbReference type="ARBA" id="ARBA00022989"/>
    </source>
</evidence>
<comment type="subcellular location">
    <subcellularLocation>
        <location evidence="1">Membrane</location>
    </subcellularLocation>
</comment>
<dbReference type="Gene3D" id="1.20.1070.10">
    <property type="entry name" value="Rhodopsin 7-helix transmembrane proteins"/>
    <property type="match status" value="1"/>
</dbReference>
<dbReference type="PROSITE" id="PS50262">
    <property type="entry name" value="G_PROTEIN_RECEP_F1_2"/>
    <property type="match status" value="1"/>
</dbReference>
<sequence length="265" mass="30819">MALNLLPLTILSISYERMRKLKPSFPKVKIAKMLLAIWSVAVFAALPALWTMEYDSEKAVCVKVAKPFSQLCYVCVQVATLHRMVFQVVRSIIFHFVVGGVLIFELYIVRSKFKYLYKVKVVHTDKIRRKVQRVRFLYCNSIIFVSYWIPLGIFNICYELTRKPSTRLLKEYPTAMYIVSILFFVYVMCLPLILLWASDLLRGRKKSGHAGIEMRMSNSDFSRHSTQGIVTCHIPNITITTERNEIIQRDTQAVMMQQVQVEVYV</sequence>
<name>A0A226DGZ9_FOLCA</name>
<evidence type="ECO:0000313" key="7">
    <source>
        <dbReference type="EMBL" id="OXA44493.1"/>
    </source>
</evidence>
<feature type="domain" description="G-protein coupled receptors family 1 profile" evidence="6">
    <location>
        <begin position="1"/>
        <end position="194"/>
    </location>
</feature>
<dbReference type="Proteomes" id="UP000198287">
    <property type="component" value="Unassembled WGS sequence"/>
</dbReference>
<evidence type="ECO:0000256" key="1">
    <source>
        <dbReference type="ARBA" id="ARBA00004370"/>
    </source>
</evidence>
<dbReference type="InterPro" id="IPR017452">
    <property type="entry name" value="GPCR_Rhodpsn_7TM"/>
</dbReference>
<evidence type="ECO:0000256" key="5">
    <source>
        <dbReference type="SAM" id="Phobius"/>
    </source>
</evidence>